<proteinExistence type="inferred from homology"/>
<dbReference type="GO" id="GO:0022841">
    <property type="term" value="F:potassium ion leak channel activity"/>
    <property type="evidence" value="ECO:0000318"/>
    <property type="project" value="GO_Central"/>
</dbReference>
<evidence type="ECO:0000256" key="4">
    <source>
        <dbReference type="ARBA" id="ARBA00022692"/>
    </source>
</evidence>
<dbReference type="InterPro" id="IPR003280">
    <property type="entry name" value="2pore_dom_K_chnl"/>
</dbReference>
<reference evidence="12" key="1">
    <citation type="journal article" date="2016" name="Nat. Biotechnol.">
        <title>Sequencing wild and cultivated cassava and related species reveals extensive interspecific hybridization and genetic diversity.</title>
        <authorList>
            <person name="Bredeson J.V."/>
            <person name="Lyons J.B."/>
            <person name="Prochnik S.E."/>
            <person name="Wu G.A."/>
            <person name="Ha C.M."/>
            <person name="Edsinger-Gonzales E."/>
            <person name="Grimwood J."/>
            <person name="Schmutz J."/>
            <person name="Rabbi I.Y."/>
            <person name="Egesi C."/>
            <person name="Nauluvula P."/>
            <person name="Lebot V."/>
            <person name="Ndunguru J."/>
            <person name="Mkamilo G."/>
            <person name="Bart R.S."/>
            <person name="Setter T.L."/>
            <person name="Gleadow R.M."/>
            <person name="Kulakow P."/>
            <person name="Ferguson M.E."/>
            <person name="Rounsley S."/>
            <person name="Rokhsar D.S."/>
        </authorList>
    </citation>
    <scope>NUCLEOTIDE SEQUENCE [LARGE SCALE GENOMIC DNA]</scope>
    <source>
        <strain evidence="12">cv. AM560-2</strain>
    </source>
</reference>
<comment type="subcellular location">
    <subcellularLocation>
        <location evidence="1">Membrane</location>
        <topology evidence="1">Multi-pass membrane protein</topology>
    </subcellularLocation>
</comment>
<feature type="transmembrane region" description="Helical" evidence="9">
    <location>
        <begin position="241"/>
        <end position="259"/>
    </location>
</feature>
<dbReference type="OMA" id="CELADSQ"/>
<evidence type="ECO:0000256" key="7">
    <source>
        <dbReference type="ARBA" id="ARBA00023136"/>
    </source>
</evidence>
<keyword evidence="6" id="KW-0406">Ion transport</keyword>
<dbReference type="InterPro" id="IPR013099">
    <property type="entry name" value="K_chnl_dom"/>
</dbReference>
<dbReference type="Gene3D" id="1.10.287.70">
    <property type="match status" value="2"/>
</dbReference>
<sequence>MASNGAIQHLMSGAVNPTSQTNNAYATNKRKFLNVKCAPLAKFVSLEFEGKLCSAEFIFGKLRTSFLQVGVFLAVYLCVGTLCFYFFLEDIKGKKTSPVIDALYFSVVTITTVGYGDLSPNTSSAKILVFVFVFTGMTLVGLIMNKVADYLTEKQEMLLVKALNKHQKNDPSTEETVFNRPIFKCLLGMAILSVLMIIGAIFLHVVEDLDIIDSLFCVCTTVTTLGFGAESFRTKGGRAFGALWILSSTLGLGLFFLYVTEVFMEDRQRALVNRIQTQGLANLDLEAVNIDSDGAVVSAEVLIWKLKEMGKIGREDISLALKELGVVDVGKAGMLSASDLVGGKTTLKKR</sequence>
<feature type="domain" description="Potassium channel" evidence="10">
    <location>
        <begin position="72"/>
        <end position="152"/>
    </location>
</feature>
<protein>
    <recommendedName>
        <fullName evidence="10">Potassium channel domain-containing protein</fullName>
    </recommendedName>
</protein>
<dbReference type="Gramene" id="Manes.03G166500.2.v8.1">
    <property type="protein sequence ID" value="Manes.03G166500.2.v8.1.CDS"/>
    <property type="gene ID" value="Manes.03G166500.v8.1"/>
</dbReference>
<comment type="similarity">
    <text evidence="2">Belongs to the two pore domain potassium channel (TC 1.A.1.7) family.</text>
</comment>
<evidence type="ECO:0000259" key="10">
    <source>
        <dbReference type="Pfam" id="PF07885"/>
    </source>
</evidence>
<evidence type="ECO:0000256" key="2">
    <source>
        <dbReference type="ARBA" id="ARBA00010159"/>
    </source>
</evidence>
<evidence type="ECO:0000256" key="8">
    <source>
        <dbReference type="ARBA" id="ARBA00023303"/>
    </source>
</evidence>
<feature type="transmembrane region" description="Helical" evidence="9">
    <location>
        <begin position="185"/>
        <end position="205"/>
    </location>
</feature>
<name>A0A2C9W862_MANES</name>
<keyword evidence="7 9" id="KW-0472">Membrane</keyword>
<keyword evidence="12" id="KW-1185">Reference proteome</keyword>
<dbReference type="GO" id="GO:0071805">
    <property type="term" value="P:potassium ion transmembrane transport"/>
    <property type="evidence" value="ECO:0000318"/>
    <property type="project" value="GO_Central"/>
</dbReference>
<dbReference type="PRINTS" id="PR01333">
    <property type="entry name" value="2POREKCHANEL"/>
</dbReference>
<organism evidence="11 12">
    <name type="scientific">Manihot esculenta</name>
    <name type="common">Cassava</name>
    <name type="synonym">Jatropha manihot</name>
    <dbReference type="NCBI Taxonomy" id="3983"/>
    <lineage>
        <taxon>Eukaryota</taxon>
        <taxon>Viridiplantae</taxon>
        <taxon>Streptophyta</taxon>
        <taxon>Embryophyta</taxon>
        <taxon>Tracheophyta</taxon>
        <taxon>Spermatophyta</taxon>
        <taxon>Magnoliopsida</taxon>
        <taxon>eudicotyledons</taxon>
        <taxon>Gunneridae</taxon>
        <taxon>Pentapetalae</taxon>
        <taxon>rosids</taxon>
        <taxon>fabids</taxon>
        <taxon>Malpighiales</taxon>
        <taxon>Euphorbiaceae</taxon>
        <taxon>Crotonoideae</taxon>
        <taxon>Manihoteae</taxon>
        <taxon>Manihot</taxon>
    </lineage>
</organism>
<evidence type="ECO:0000256" key="1">
    <source>
        <dbReference type="ARBA" id="ARBA00004141"/>
    </source>
</evidence>
<keyword evidence="8" id="KW-0407">Ion channel</keyword>
<comment type="caution">
    <text evidence="11">The sequence shown here is derived from an EMBL/GenBank/DDBJ whole genome shotgun (WGS) entry which is preliminary data.</text>
</comment>
<feature type="transmembrane region" description="Helical" evidence="9">
    <location>
        <begin position="127"/>
        <end position="148"/>
    </location>
</feature>
<accession>A0A2C9W862</accession>
<keyword evidence="4 9" id="KW-0812">Transmembrane</keyword>
<dbReference type="SUPFAM" id="SSF81324">
    <property type="entry name" value="Voltage-gated potassium channels"/>
    <property type="match status" value="2"/>
</dbReference>
<evidence type="ECO:0000256" key="5">
    <source>
        <dbReference type="ARBA" id="ARBA00022989"/>
    </source>
</evidence>
<dbReference type="OrthoDB" id="415460at2759"/>
<dbReference type="PANTHER" id="PTHR11003:SF291">
    <property type="entry name" value="IP11374P"/>
    <property type="match status" value="1"/>
</dbReference>
<dbReference type="GO" id="GO:0015271">
    <property type="term" value="F:outward rectifier potassium channel activity"/>
    <property type="evidence" value="ECO:0000318"/>
    <property type="project" value="GO_Central"/>
</dbReference>
<keyword evidence="5 9" id="KW-1133">Transmembrane helix</keyword>
<dbReference type="GO" id="GO:0009705">
    <property type="term" value="C:plant-type vacuole membrane"/>
    <property type="evidence" value="ECO:0000318"/>
    <property type="project" value="GO_Central"/>
</dbReference>
<evidence type="ECO:0000256" key="9">
    <source>
        <dbReference type="SAM" id="Phobius"/>
    </source>
</evidence>
<dbReference type="GO" id="GO:0005886">
    <property type="term" value="C:plasma membrane"/>
    <property type="evidence" value="ECO:0000318"/>
    <property type="project" value="GO_Central"/>
</dbReference>
<dbReference type="PANTHER" id="PTHR11003">
    <property type="entry name" value="POTASSIUM CHANNEL, SUBFAMILY K"/>
    <property type="match status" value="1"/>
</dbReference>
<dbReference type="EMBL" id="CM004389">
    <property type="protein sequence ID" value="OAY55602.1"/>
    <property type="molecule type" value="Genomic_DNA"/>
</dbReference>
<evidence type="ECO:0000256" key="3">
    <source>
        <dbReference type="ARBA" id="ARBA00022448"/>
    </source>
</evidence>
<feature type="domain" description="Potassium channel" evidence="10">
    <location>
        <begin position="191"/>
        <end position="264"/>
    </location>
</feature>
<evidence type="ECO:0000256" key="6">
    <source>
        <dbReference type="ARBA" id="ARBA00023065"/>
    </source>
</evidence>
<dbReference type="Pfam" id="PF07885">
    <property type="entry name" value="Ion_trans_2"/>
    <property type="match status" value="2"/>
</dbReference>
<feature type="transmembrane region" description="Helical" evidence="9">
    <location>
        <begin position="66"/>
        <end position="87"/>
    </location>
</feature>
<gene>
    <name evidence="11" type="ORF">MANES_03G166500v8</name>
</gene>
<evidence type="ECO:0000313" key="12">
    <source>
        <dbReference type="Proteomes" id="UP000091857"/>
    </source>
</evidence>
<keyword evidence="3" id="KW-0813">Transport</keyword>
<evidence type="ECO:0000313" key="11">
    <source>
        <dbReference type="EMBL" id="OAY55602.1"/>
    </source>
</evidence>
<dbReference type="AlphaFoldDB" id="A0A2C9W862"/>
<dbReference type="Proteomes" id="UP000091857">
    <property type="component" value="Chromosome 3"/>
</dbReference>